<dbReference type="InterPro" id="IPR005123">
    <property type="entry name" value="Oxoglu/Fe-dep_dioxygenase_dom"/>
</dbReference>
<dbReference type="Pfam" id="PF03171">
    <property type="entry name" value="2OG-FeII_Oxy"/>
    <property type="match status" value="1"/>
</dbReference>
<dbReference type="Proteomes" id="UP000663829">
    <property type="component" value="Unassembled WGS sequence"/>
</dbReference>
<dbReference type="Proteomes" id="UP000681722">
    <property type="component" value="Unassembled WGS sequence"/>
</dbReference>
<dbReference type="EMBL" id="CAJOBA010035737">
    <property type="protein sequence ID" value="CAF4009850.1"/>
    <property type="molecule type" value="Genomic_DNA"/>
</dbReference>
<dbReference type="AlphaFoldDB" id="A0A814A4J9"/>
<evidence type="ECO:0000313" key="7">
    <source>
        <dbReference type="Proteomes" id="UP000663829"/>
    </source>
</evidence>
<evidence type="ECO:0000313" key="6">
    <source>
        <dbReference type="EMBL" id="CAF4009850.1"/>
    </source>
</evidence>
<accession>A0A814A4J9</accession>
<sequence length="336" mass="38248">MDSVPIIDVTSLVCNEKDLVQQEETAKQIHNACQEWGFFYIKSHGISQQLQEKLQKQSKIFFAQPVDEKMKISMTNGGRAWRGYFPVGDELTSGKPDQKEGIYLGTELSSAHPKVESGIPLHGKNLFPENMPEFKNTILQYINEMEKLAHSLMMGVSLSLGLEADFFEKNYLKEPTCLFRIFNYPANKNTNRSEETWGVGEHTDYGLLTILLQDNTGGLEVKSKSYGWVKAPPIPDTFVCNIGDMLDRMTGGFYRSTPHRVKNITNSDRLSFPFFFDPSWDSNIKVLPLPSSEPDTNERWDRLNVYKFNGTYGDYIMKKVSKVFPDLAVKQAVVVQ</sequence>
<dbReference type="GO" id="GO:0016491">
    <property type="term" value="F:oxidoreductase activity"/>
    <property type="evidence" value="ECO:0007669"/>
    <property type="project" value="UniProtKB-KW"/>
</dbReference>
<dbReference type="EMBL" id="CAJNOQ010001612">
    <property type="protein sequence ID" value="CAF0906792.1"/>
    <property type="molecule type" value="Genomic_DNA"/>
</dbReference>
<dbReference type="EMBL" id="CAJOBC010001612">
    <property type="protein sequence ID" value="CAF3688410.1"/>
    <property type="molecule type" value="Genomic_DNA"/>
</dbReference>
<dbReference type="PRINTS" id="PR00682">
    <property type="entry name" value="IPNSYNTHASE"/>
</dbReference>
<dbReference type="PROSITE" id="PS51471">
    <property type="entry name" value="FE2OG_OXY"/>
    <property type="match status" value="1"/>
</dbReference>
<feature type="domain" description="Fe2OG dioxygenase" evidence="2">
    <location>
        <begin position="173"/>
        <end position="278"/>
    </location>
</feature>
<evidence type="ECO:0000313" key="5">
    <source>
        <dbReference type="EMBL" id="CAF3688410.1"/>
    </source>
</evidence>
<dbReference type="PANTHER" id="PTHR47990">
    <property type="entry name" value="2-OXOGLUTARATE (2OG) AND FE(II)-DEPENDENT OXYGENASE SUPERFAMILY PROTEIN-RELATED"/>
    <property type="match status" value="1"/>
</dbReference>
<dbReference type="EMBL" id="CAJNOK010014203">
    <property type="protein sequence ID" value="CAF1199700.1"/>
    <property type="molecule type" value="Genomic_DNA"/>
</dbReference>
<evidence type="ECO:0000313" key="4">
    <source>
        <dbReference type="EMBL" id="CAF1199700.1"/>
    </source>
</evidence>
<dbReference type="OrthoDB" id="288590at2759"/>
<dbReference type="Gene3D" id="2.60.120.330">
    <property type="entry name" value="B-lactam Antibiotic, Isopenicillin N Synthase, Chain"/>
    <property type="match status" value="1"/>
</dbReference>
<dbReference type="InterPro" id="IPR026992">
    <property type="entry name" value="DIOX_N"/>
</dbReference>
<proteinExistence type="inferred from homology"/>
<organism evidence="3 7">
    <name type="scientific">Didymodactylos carnosus</name>
    <dbReference type="NCBI Taxonomy" id="1234261"/>
    <lineage>
        <taxon>Eukaryota</taxon>
        <taxon>Metazoa</taxon>
        <taxon>Spiralia</taxon>
        <taxon>Gnathifera</taxon>
        <taxon>Rotifera</taxon>
        <taxon>Eurotatoria</taxon>
        <taxon>Bdelloidea</taxon>
        <taxon>Philodinida</taxon>
        <taxon>Philodinidae</taxon>
        <taxon>Didymodactylos</taxon>
    </lineage>
</organism>
<evidence type="ECO:0000259" key="2">
    <source>
        <dbReference type="PROSITE" id="PS51471"/>
    </source>
</evidence>
<keyword evidence="1" id="KW-0479">Metal-binding</keyword>
<dbReference type="GO" id="GO:0046872">
    <property type="term" value="F:metal ion binding"/>
    <property type="evidence" value="ECO:0007669"/>
    <property type="project" value="UniProtKB-KW"/>
</dbReference>
<evidence type="ECO:0000313" key="3">
    <source>
        <dbReference type="EMBL" id="CAF0906792.1"/>
    </source>
</evidence>
<gene>
    <name evidence="3" type="ORF">GPM918_LOCUS8933</name>
    <name evidence="4" type="ORF">OVA965_LOCUS23927</name>
    <name evidence="5" type="ORF">SRO942_LOCUS8934</name>
    <name evidence="6" type="ORF">TMI583_LOCUS24649</name>
</gene>
<keyword evidence="7" id="KW-1185">Reference proteome</keyword>
<dbReference type="InterPro" id="IPR050231">
    <property type="entry name" value="Iron_ascorbate_oxido_reductase"/>
</dbReference>
<keyword evidence="1" id="KW-0560">Oxidoreductase</keyword>
<reference evidence="3" key="1">
    <citation type="submission" date="2021-02" db="EMBL/GenBank/DDBJ databases">
        <authorList>
            <person name="Nowell W R."/>
        </authorList>
    </citation>
    <scope>NUCLEOTIDE SEQUENCE</scope>
</reference>
<name>A0A814A4J9_9BILA</name>
<dbReference type="Pfam" id="PF14226">
    <property type="entry name" value="DIOX_N"/>
    <property type="match status" value="1"/>
</dbReference>
<dbReference type="InterPro" id="IPR027443">
    <property type="entry name" value="IPNS-like_sf"/>
</dbReference>
<comment type="caution">
    <text evidence="3">The sequence shown here is derived from an EMBL/GenBank/DDBJ whole genome shotgun (WGS) entry which is preliminary data.</text>
</comment>
<comment type="similarity">
    <text evidence="1">Belongs to the iron/ascorbate-dependent oxidoreductase family.</text>
</comment>
<dbReference type="Proteomes" id="UP000682733">
    <property type="component" value="Unassembled WGS sequence"/>
</dbReference>
<dbReference type="InterPro" id="IPR044861">
    <property type="entry name" value="IPNS-like_FE2OG_OXY"/>
</dbReference>
<keyword evidence="1" id="KW-0408">Iron</keyword>
<evidence type="ECO:0000256" key="1">
    <source>
        <dbReference type="RuleBase" id="RU003682"/>
    </source>
</evidence>
<protein>
    <recommendedName>
        <fullName evidence="2">Fe2OG dioxygenase domain-containing protein</fullName>
    </recommendedName>
</protein>
<dbReference type="Proteomes" id="UP000677228">
    <property type="component" value="Unassembled WGS sequence"/>
</dbReference>
<dbReference type="SUPFAM" id="SSF51197">
    <property type="entry name" value="Clavaminate synthase-like"/>
    <property type="match status" value="1"/>
</dbReference>